<dbReference type="InterPro" id="IPR001678">
    <property type="entry name" value="MeTrfase_RsmB-F_NOP2_dom"/>
</dbReference>
<feature type="binding site" evidence="6">
    <location>
        <position position="307"/>
    </location>
    <ligand>
        <name>S-adenosyl-L-methionine</name>
        <dbReference type="ChEBI" id="CHEBI:59789"/>
    </ligand>
</feature>
<dbReference type="OrthoDB" id="9810297at2"/>
<evidence type="ECO:0000313" key="8">
    <source>
        <dbReference type="EMBL" id="RPE64879.1"/>
    </source>
</evidence>
<feature type="binding site" evidence="6">
    <location>
        <begin position="244"/>
        <end position="250"/>
    </location>
    <ligand>
        <name>S-adenosyl-L-methionine</name>
        <dbReference type="ChEBI" id="CHEBI:59789"/>
    </ligand>
</feature>
<dbReference type="GO" id="GO:0008173">
    <property type="term" value="F:RNA methyltransferase activity"/>
    <property type="evidence" value="ECO:0007669"/>
    <property type="project" value="InterPro"/>
</dbReference>
<comment type="similarity">
    <text evidence="1 6">Belongs to the class I-like SAM-binding methyltransferase superfamily. RsmB/NOP family.</text>
</comment>
<keyword evidence="2 6" id="KW-0489">Methyltransferase</keyword>
<dbReference type="Pfam" id="PF01029">
    <property type="entry name" value="NusB"/>
    <property type="match status" value="1"/>
</dbReference>
<protein>
    <submittedName>
        <fullName evidence="8">16S rRNA (Cytosine967-C5)-methyltransferase</fullName>
    </submittedName>
</protein>
<dbReference type="RefSeq" id="WP_123793884.1">
    <property type="nucleotide sequence ID" value="NZ_RKQK01000004.1"/>
</dbReference>
<evidence type="ECO:0000256" key="5">
    <source>
        <dbReference type="ARBA" id="ARBA00022884"/>
    </source>
</evidence>
<reference evidence="8 9" key="1">
    <citation type="submission" date="2018-11" db="EMBL/GenBank/DDBJ databases">
        <title>Genomic Encyclopedia of Type Strains, Phase IV (KMG-IV): sequencing the most valuable type-strain genomes for metagenomic binning, comparative biology and taxonomic classification.</title>
        <authorList>
            <person name="Goeker M."/>
        </authorList>
    </citation>
    <scope>NUCLEOTIDE SEQUENCE [LARGE SCALE GENOMIC DNA]</scope>
    <source>
        <strain evidence="8 9">DSM 104731</strain>
    </source>
</reference>
<proteinExistence type="inferred from homology"/>
<dbReference type="AlphaFoldDB" id="A0A3N4UCS6"/>
<dbReference type="Gene3D" id="1.10.940.10">
    <property type="entry name" value="NusB-like"/>
    <property type="match status" value="1"/>
</dbReference>
<organism evidence="8 9">
    <name type="scientific">Pacificibacter maritimus</name>
    <dbReference type="NCBI Taxonomy" id="762213"/>
    <lineage>
        <taxon>Bacteria</taxon>
        <taxon>Pseudomonadati</taxon>
        <taxon>Pseudomonadota</taxon>
        <taxon>Alphaproteobacteria</taxon>
        <taxon>Rhodobacterales</taxon>
        <taxon>Roseobacteraceae</taxon>
        <taxon>Pacificibacter</taxon>
    </lineage>
</organism>
<keyword evidence="4 6" id="KW-0949">S-adenosyl-L-methionine</keyword>
<feature type="binding site" evidence="6">
    <location>
        <position position="265"/>
    </location>
    <ligand>
        <name>S-adenosyl-L-methionine</name>
        <dbReference type="ChEBI" id="CHEBI:59789"/>
    </ligand>
</feature>
<dbReference type="InterPro" id="IPR029063">
    <property type="entry name" value="SAM-dependent_MTases_sf"/>
</dbReference>
<dbReference type="PROSITE" id="PS01153">
    <property type="entry name" value="NOL1_NOP2_SUN"/>
    <property type="match status" value="1"/>
</dbReference>
<dbReference type="GO" id="GO:0006355">
    <property type="term" value="P:regulation of DNA-templated transcription"/>
    <property type="evidence" value="ECO:0007669"/>
    <property type="project" value="InterPro"/>
</dbReference>
<dbReference type="SUPFAM" id="SSF48013">
    <property type="entry name" value="NusB-like"/>
    <property type="match status" value="1"/>
</dbReference>
<feature type="binding site" evidence="6">
    <location>
        <position position="291"/>
    </location>
    <ligand>
        <name>S-adenosyl-L-methionine</name>
        <dbReference type="ChEBI" id="CHEBI:59789"/>
    </ligand>
</feature>
<evidence type="ECO:0000256" key="1">
    <source>
        <dbReference type="ARBA" id="ARBA00007494"/>
    </source>
</evidence>
<dbReference type="Pfam" id="PF01189">
    <property type="entry name" value="Methyltr_RsmB-F"/>
    <property type="match status" value="1"/>
</dbReference>
<dbReference type="GO" id="GO:0003723">
    <property type="term" value="F:RNA binding"/>
    <property type="evidence" value="ECO:0007669"/>
    <property type="project" value="UniProtKB-UniRule"/>
</dbReference>
<accession>A0A3N4UCS6</accession>
<evidence type="ECO:0000313" key="9">
    <source>
        <dbReference type="Proteomes" id="UP000269689"/>
    </source>
</evidence>
<keyword evidence="9" id="KW-1185">Reference proteome</keyword>
<gene>
    <name evidence="8" type="ORF">EDD53_2644</name>
</gene>
<evidence type="ECO:0000256" key="4">
    <source>
        <dbReference type="ARBA" id="ARBA00022691"/>
    </source>
</evidence>
<dbReference type="PANTHER" id="PTHR22807">
    <property type="entry name" value="NOP2 YEAST -RELATED NOL1/NOP2/FMU SUN DOMAIN-CONTAINING"/>
    <property type="match status" value="1"/>
</dbReference>
<evidence type="ECO:0000256" key="6">
    <source>
        <dbReference type="PROSITE-ProRule" id="PRU01023"/>
    </source>
</evidence>
<dbReference type="SUPFAM" id="SSF53335">
    <property type="entry name" value="S-adenosyl-L-methionine-dependent methyltransferases"/>
    <property type="match status" value="1"/>
</dbReference>
<feature type="active site" description="Nucleophile" evidence="6">
    <location>
        <position position="360"/>
    </location>
</feature>
<dbReference type="PANTHER" id="PTHR22807:SF61">
    <property type="entry name" value="NOL1_NOP2_SUN FAMILY PROTEIN _ ANTITERMINATION NUSB DOMAIN-CONTAINING PROTEIN"/>
    <property type="match status" value="1"/>
</dbReference>
<evidence type="ECO:0000259" key="7">
    <source>
        <dbReference type="PROSITE" id="PS51686"/>
    </source>
</evidence>
<sequence>MKTSSSKDAGLDARRTALALLDAVTIENRLLSEVLPAKTARLEPSDRARAQRLVTEALRVLDRCDRMLGPHLSKRPAPHVMNALRLGVYEICGAGEASHGVVNSYVSLMQERQKSSHFKGLVNAVLRKVVDEGAKWDRLPAPMLPKWLRKPLLADYGKEVVVAIEAAHAQGAPLDVTLKNTNVDTLMALSADLLPTGSLRVPNVSQVTKLAGFEDGDWWVQDAAAALPARILAPQKGERILDMCAAPGGKTMQISAAGAEVTALDISESRMKRVVENLQRMYLPAIPVVMDALEYETKDLFDAILLDAPCTATGTIRRHPDLPYAKDGSDFPGLFELQELMIDRALSLLKPEGRLVYCTCSLLIDEGEEQVRDALARHPDLRVDLEALKIPGVDPNWIGPEGLRTRPDFWPEAGGMDGFFVTLFRRS</sequence>
<dbReference type="InterPro" id="IPR023267">
    <property type="entry name" value="RCMT"/>
</dbReference>
<dbReference type="PRINTS" id="PR02008">
    <property type="entry name" value="RCMTFAMILY"/>
</dbReference>
<dbReference type="InterPro" id="IPR018314">
    <property type="entry name" value="RsmB/NOL1/NOP2-like_CS"/>
</dbReference>
<dbReference type="InterPro" id="IPR049560">
    <property type="entry name" value="MeTrfase_RsmB-F_NOP2_cat"/>
</dbReference>
<dbReference type="GO" id="GO:0001510">
    <property type="term" value="P:RNA methylation"/>
    <property type="evidence" value="ECO:0007669"/>
    <property type="project" value="InterPro"/>
</dbReference>
<feature type="domain" description="SAM-dependent MTase RsmB/NOP-type" evidence="7">
    <location>
        <begin position="152"/>
        <end position="427"/>
    </location>
</feature>
<name>A0A3N4UCS6_9RHOB</name>
<dbReference type="InterPro" id="IPR035926">
    <property type="entry name" value="NusB-like_sf"/>
</dbReference>
<dbReference type="PROSITE" id="PS51686">
    <property type="entry name" value="SAM_MT_RSMB_NOP"/>
    <property type="match status" value="1"/>
</dbReference>
<keyword evidence="3 6" id="KW-0808">Transferase</keyword>
<keyword evidence="5 6" id="KW-0694">RNA-binding</keyword>
<evidence type="ECO:0000256" key="2">
    <source>
        <dbReference type="ARBA" id="ARBA00022603"/>
    </source>
</evidence>
<dbReference type="Gene3D" id="3.40.50.150">
    <property type="entry name" value="Vaccinia Virus protein VP39"/>
    <property type="match status" value="1"/>
</dbReference>
<evidence type="ECO:0000256" key="3">
    <source>
        <dbReference type="ARBA" id="ARBA00022679"/>
    </source>
</evidence>
<dbReference type="InterPro" id="IPR006027">
    <property type="entry name" value="NusB_RsmB_TIM44"/>
</dbReference>
<comment type="caution">
    <text evidence="8">The sequence shown here is derived from an EMBL/GenBank/DDBJ whole genome shotgun (WGS) entry which is preliminary data.</text>
</comment>
<dbReference type="Proteomes" id="UP000269689">
    <property type="component" value="Unassembled WGS sequence"/>
</dbReference>
<dbReference type="CDD" id="cd02440">
    <property type="entry name" value="AdoMet_MTases"/>
    <property type="match status" value="1"/>
</dbReference>
<dbReference type="EMBL" id="RKQK01000004">
    <property type="protein sequence ID" value="RPE64879.1"/>
    <property type="molecule type" value="Genomic_DNA"/>
</dbReference>